<evidence type="ECO:0000256" key="5">
    <source>
        <dbReference type="SAM" id="Phobius"/>
    </source>
</evidence>
<accession>A0ABP3U4F6</accession>
<name>A0ABP3U4F6_9FLAO</name>
<dbReference type="PANTHER" id="PTHR14948:SF25">
    <property type="entry name" value="DUF4190 DOMAIN-CONTAINING PROTEIN"/>
    <property type="match status" value="1"/>
</dbReference>
<comment type="subcellular location">
    <subcellularLocation>
        <location evidence="1">Membrane</location>
    </subcellularLocation>
</comment>
<sequence length="91" mass="9624">MEANQPRPNNHLALAIISTILCCLITGIVSIIYSTQVNTKYDAGDYEGAVKASKNAKLWALIGIGAGVIFLVIYFAIFGIAIFTGASQGAF</sequence>
<evidence type="ECO:0000313" key="6">
    <source>
        <dbReference type="EMBL" id="GAA0724184.1"/>
    </source>
</evidence>
<dbReference type="RefSeq" id="WP_343912963.1">
    <property type="nucleotide sequence ID" value="NZ_BAAAGE010000002.1"/>
</dbReference>
<protein>
    <recommendedName>
        <fullName evidence="8">Interferon-induced transmembrane protein</fullName>
    </recommendedName>
</protein>
<dbReference type="InterPro" id="IPR051423">
    <property type="entry name" value="CD225/Dispanin"/>
</dbReference>
<dbReference type="EMBL" id="BAAAGE010000002">
    <property type="protein sequence ID" value="GAA0724184.1"/>
    <property type="molecule type" value="Genomic_DNA"/>
</dbReference>
<dbReference type="Proteomes" id="UP001501758">
    <property type="component" value="Unassembled WGS sequence"/>
</dbReference>
<evidence type="ECO:0000256" key="3">
    <source>
        <dbReference type="ARBA" id="ARBA00022989"/>
    </source>
</evidence>
<evidence type="ECO:0000256" key="1">
    <source>
        <dbReference type="ARBA" id="ARBA00004370"/>
    </source>
</evidence>
<feature type="transmembrane region" description="Helical" evidence="5">
    <location>
        <begin position="12"/>
        <end position="33"/>
    </location>
</feature>
<organism evidence="6 7">
    <name type="scientific">Aquimarina litoralis</name>
    <dbReference type="NCBI Taxonomy" id="584605"/>
    <lineage>
        <taxon>Bacteria</taxon>
        <taxon>Pseudomonadati</taxon>
        <taxon>Bacteroidota</taxon>
        <taxon>Flavobacteriia</taxon>
        <taxon>Flavobacteriales</taxon>
        <taxon>Flavobacteriaceae</taxon>
        <taxon>Aquimarina</taxon>
    </lineage>
</organism>
<dbReference type="InterPro" id="IPR007593">
    <property type="entry name" value="CD225/Dispanin_fam"/>
</dbReference>
<evidence type="ECO:0008006" key="8">
    <source>
        <dbReference type="Google" id="ProtNLM"/>
    </source>
</evidence>
<keyword evidence="4 5" id="KW-0472">Membrane</keyword>
<dbReference type="PANTHER" id="PTHR14948">
    <property type="entry name" value="NG5"/>
    <property type="match status" value="1"/>
</dbReference>
<feature type="transmembrane region" description="Helical" evidence="5">
    <location>
        <begin position="58"/>
        <end position="83"/>
    </location>
</feature>
<evidence type="ECO:0000313" key="7">
    <source>
        <dbReference type="Proteomes" id="UP001501758"/>
    </source>
</evidence>
<dbReference type="Pfam" id="PF04505">
    <property type="entry name" value="CD225"/>
    <property type="match status" value="1"/>
</dbReference>
<reference evidence="7" key="1">
    <citation type="journal article" date="2019" name="Int. J. Syst. Evol. Microbiol.">
        <title>The Global Catalogue of Microorganisms (GCM) 10K type strain sequencing project: providing services to taxonomists for standard genome sequencing and annotation.</title>
        <authorList>
            <consortium name="The Broad Institute Genomics Platform"/>
            <consortium name="The Broad Institute Genome Sequencing Center for Infectious Disease"/>
            <person name="Wu L."/>
            <person name="Ma J."/>
        </authorList>
    </citation>
    <scope>NUCLEOTIDE SEQUENCE [LARGE SCALE GENOMIC DNA]</scope>
    <source>
        <strain evidence="7">JCM 15974</strain>
    </source>
</reference>
<evidence type="ECO:0000256" key="4">
    <source>
        <dbReference type="ARBA" id="ARBA00023136"/>
    </source>
</evidence>
<keyword evidence="3 5" id="KW-1133">Transmembrane helix</keyword>
<evidence type="ECO:0000256" key="2">
    <source>
        <dbReference type="ARBA" id="ARBA00022692"/>
    </source>
</evidence>
<gene>
    <name evidence="6" type="ORF">GCM10009430_28470</name>
</gene>
<keyword evidence="2 5" id="KW-0812">Transmembrane</keyword>
<proteinExistence type="predicted"/>
<comment type="caution">
    <text evidence="6">The sequence shown here is derived from an EMBL/GenBank/DDBJ whole genome shotgun (WGS) entry which is preliminary data.</text>
</comment>
<keyword evidence="7" id="KW-1185">Reference proteome</keyword>